<reference evidence="3 4" key="1">
    <citation type="journal article" date="2014" name="Mol. Ecol.">
        <title>Evolution of Synechococcus.</title>
        <authorList>
            <person name="Dvorak P."/>
            <person name="Casamatta D."/>
            <person name="Hasler P."/>
            <person name="Poulickova A."/>
            <person name="Ondrej V."/>
            <person name="Sanges R."/>
        </authorList>
    </citation>
    <scope>NUCLEOTIDE SEQUENCE [LARGE SCALE GENOMIC DNA]</scope>
    <source>
        <strain evidence="3 4">CAUP A 1101</strain>
    </source>
</reference>
<feature type="domain" description="Glycosyltransferase subfamily 4-like N-terminal" evidence="2">
    <location>
        <begin position="27"/>
        <end position="140"/>
    </location>
</feature>
<dbReference type="Gene3D" id="3.40.50.2000">
    <property type="entry name" value="Glycogen Phosphorylase B"/>
    <property type="match status" value="2"/>
</dbReference>
<protein>
    <submittedName>
        <fullName evidence="3">Group 1 glycosyl transferase</fullName>
    </submittedName>
</protein>
<organism evidence="3 4">
    <name type="scientific">Neosynechococcus sphagnicola sy1</name>
    <dbReference type="NCBI Taxonomy" id="1497020"/>
    <lineage>
        <taxon>Bacteria</taxon>
        <taxon>Bacillati</taxon>
        <taxon>Cyanobacteriota</taxon>
        <taxon>Cyanophyceae</taxon>
        <taxon>Neosynechococcales</taxon>
        <taxon>Neosynechococcaceae</taxon>
        <taxon>Neosynechococcus</taxon>
    </lineage>
</organism>
<dbReference type="GO" id="GO:0016758">
    <property type="term" value="F:hexosyltransferase activity"/>
    <property type="evidence" value="ECO:0007669"/>
    <property type="project" value="TreeGrafter"/>
</dbReference>
<dbReference type="CDD" id="cd03801">
    <property type="entry name" value="GT4_PimA-like"/>
    <property type="match status" value="1"/>
</dbReference>
<dbReference type="EMBL" id="JJML01000013">
    <property type="protein sequence ID" value="KGF73236.1"/>
    <property type="molecule type" value="Genomic_DNA"/>
</dbReference>
<evidence type="ECO:0000313" key="4">
    <source>
        <dbReference type="Proteomes" id="UP000030170"/>
    </source>
</evidence>
<dbReference type="STRING" id="1497020.DO97_01230"/>
<dbReference type="RefSeq" id="WP_036531811.1">
    <property type="nucleotide sequence ID" value="NZ_JJML01000013.1"/>
</dbReference>
<keyword evidence="3" id="KW-0808">Transferase</keyword>
<dbReference type="OrthoDB" id="9806653at2"/>
<dbReference type="Pfam" id="PF13439">
    <property type="entry name" value="Glyco_transf_4"/>
    <property type="match status" value="1"/>
</dbReference>
<dbReference type="Pfam" id="PF00534">
    <property type="entry name" value="Glycos_transf_1"/>
    <property type="match status" value="1"/>
</dbReference>
<evidence type="ECO:0000259" key="1">
    <source>
        <dbReference type="Pfam" id="PF00534"/>
    </source>
</evidence>
<feature type="domain" description="Glycosyl transferase family 1" evidence="1">
    <location>
        <begin position="155"/>
        <end position="293"/>
    </location>
</feature>
<dbReference type="InterPro" id="IPR001296">
    <property type="entry name" value="Glyco_trans_1"/>
</dbReference>
<comment type="caution">
    <text evidence="3">The sequence shown here is derived from an EMBL/GenBank/DDBJ whole genome shotgun (WGS) entry which is preliminary data.</text>
</comment>
<evidence type="ECO:0000313" key="3">
    <source>
        <dbReference type="EMBL" id="KGF73236.1"/>
    </source>
</evidence>
<dbReference type="InterPro" id="IPR028098">
    <property type="entry name" value="Glyco_trans_4-like_N"/>
</dbReference>
<keyword evidence="4" id="KW-1185">Reference proteome</keyword>
<proteinExistence type="predicted"/>
<sequence length="325" mass="36514">MKSKVWHIIGDKRAGGSNHFVKQLVVSRLRDRFAFLVLRLEEARALLKTEKPDLIVFHYPCAWKYLWDLVYFKTKSPLFICEHHYCQGFEADQVHSRMRFRWLLRIAYGIANGVVSVSQAQCQWMLAAHLVNPRKVRVITPASRVENLLTLPAKFPSSPLILGAYGRFARQKGFDRLLKVMAQLPSEKFQLLLGGYGPDEAILQQLAENLPQVQMVGTIGDVAQFLSRCHGVVIPSRWEPWGLVCLEAKAAGKAVLVAAVDGLPEQVQGCGEVIPLNDLDAWKDAIAALAEQDLITWGKNGRASVVNAWENCLDHWEAFLGDVTM</sequence>
<dbReference type="AlphaFoldDB" id="A0A098TLV0"/>
<dbReference type="InterPro" id="IPR050194">
    <property type="entry name" value="Glycosyltransferase_grp1"/>
</dbReference>
<gene>
    <name evidence="3" type="ORF">DO97_01230</name>
</gene>
<dbReference type="PANTHER" id="PTHR45947">
    <property type="entry name" value="SULFOQUINOVOSYL TRANSFERASE SQD2"/>
    <property type="match status" value="1"/>
</dbReference>
<name>A0A098TLV0_9CYAN</name>
<accession>A0A098TLV0</accession>
<dbReference type="Proteomes" id="UP000030170">
    <property type="component" value="Unassembled WGS sequence"/>
</dbReference>
<dbReference type="SUPFAM" id="SSF53756">
    <property type="entry name" value="UDP-Glycosyltransferase/glycogen phosphorylase"/>
    <property type="match status" value="1"/>
</dbReference>
<dbReference type="PANTHER" id="PTHR45947:SF3">
    <property type="entry name" value="SULFOQUINOVOSYL TRANSFERASE SQD2"/>
    <property type="match status" value="1"/>
</dbReference>
<evidence type="ECO:0000259" key="2">
    <source>
        <dbReference type="Pfam" id="PF13439"/>
    </source>
</evidence>